<evidence type="ECO:0000256" key="2">
    <source>
        <dbReference type="ARBA" id="ARBA00023235"/>
    </source>
</evidence>
<keyword evidence="4" id="KW-1185">Reference proteome</keyword>
<dbReference type="NCBIfam" id="NF004051">
    <property type="entry name" value="PRK05571.1"/>
    <property type="match status" value="1"/>
</dbReference>
<dbReference type="InterPro" id="IPR036569">
    <property type="entry name" value="RpiB_LacA_LacB_sf"/>
</dbReference>
<evidence type="ECO:0000313" key="4">
    <source>
        <dbReference type="Proteomes" id="UP000516439"/>
    </source>
</evidence>
<reference evidence="3 4" key="1">
    <citation type="submission" date="2020-09" db="EMBL/GenBank/DDBJ databases">
        <title>Pedobacter sp. SW-16 isolated from soil near Yeocheon.</title>
        <authorList>
            <person name="Im H.S."/>
            <person name="Joung Y."/>
            <person name="Lee S.-S."/>
        </authorList>
    </citation>
    <scope>NUCLEOTIDE SEQUENCE [LARGE SCALE GENOMIC DNA]</scope>
    <source>
        <strain evidence="3 4">SW-16</strain>
    </source>
</reference>
<dbReference type="GO" id="GO:0004751">
    <property type="term" value="F:ribose-5-phosphate isomerase activity"/>
    <property type="evidence" value="ECO:0007669"/>
    <property type="project" value="UniProtKB-EC"/>
</dbReference>
<gene>
    <name evidence="3" type="primary">rpiB</name>
    <name evidence="3" type="ORF">H9N25_17790</name>
</gene>
<organism evidence="3 4">
    <name type="scientific">Pedobacter riviphilus</name>
    <dbReference type="NCBI Taxonomy" id="2766984"/>
    <lineage>
        <taxon>Bacteria</taxon>
        <taxon>Pseudomonadati</taxon>
        <taxon>Bacteroidota</taxon>
        <taxon>Sphingobacteriia</taxon>
        <taxon>Sphingobacteriales</taxon>
        <taxon>Sphingobacteriaceae</taxon>
        <taxon>Pedobacter</taxon>
    </lineage>
</organism>
<dbReference type="NCBIfam" id="TIGR00689">
    <property type="entry name" value="rpiB_lacA_lacB"/>
    <property type="match status" value="1"/>
</dbReference>
<dbReference type="PANTHER" id="PTHR30345">
    <property type="entry name" value="RIBOSE-5-PHOSPHATE ISOMERASE B"/>
    <property type="match status" value="1"/>
</dbReference>
<dbReference type="EMBL" id="CP061171">
    <property type="protein sequence ID" value="QNR83778.1"/>
    <property type="molecule type" value="Genomic_DNA"/>
</dbReference>
<protein>
    <submittedName>
        <fullName evidence="3">Ribose 5-phosphate isomerase B</fullName>
        <ecNumber evidence="3">5.3.1.6</ecNumber>
    </submittedName>
</protein>
<dbReference type="InterPro" id="IPR003500">
    <property type="entry name" value="RpiB_LacA_LacB"/>
</dbReference>
<dbReference type="NCBIfam" id="TIGR01120">
    <property type="entry name" value="rpiB"/>
    <property type="match status" value="1"/>
</dbReference>
<dbReference type="Proteomes" id="UP000516439">
    <property type="component" value="Chromosome"/>
</dbReference>
<evidence type="ECO:0000256" key="1">
    <source>
        <dbReference type="ARBA" id="ARBA00008754"/>
    </source>
</evidence>
<evidence type="ECO:0000313" key="3">
    <source>
        <dbReference type="EMBL" id="QNR83778.1"/>
    </source>
</evidence>
<dbReference type="Pfam" id="PF02502">
    <property type="entry name" value="LacAB_rpiB"/>
    <property type="match status" value="1"/>
</dbReference>
<dbReference type="SUPFAM" id="SSF89623">
    <property type="entry name" value="Ribose/Galactose isomerase RpiB/AlsB"/>
    <property type="match status" value="1"/>
</dbReference>
<dbReference type="InterPro" id="IPR004785">
    <property type="entry name" value="RpiB"/>
</dbReference>
<sequence length="145" mass="16141">MSDTKIKIAIGADHAGFEYKEILKDFLQNYEVKDFGTYSENSVDYPDFAHPVATAVENGEFTYGILLCGSANGVAITANKHQHIRAGLCWENEVASLVRKHNNANVLCIPARFVSEELAKEITTTFLTTEFEGGRHQNRVEKISC</sequence>
<proteinExistence type="inferred from homology"/>
<accession>A0ABX6TE51</accession>
<dbReference type="RefSeq" id="WP_190326739.1">
    <property type="nucleotide sequence ID" value="NZ_CP061171.1"/>
</dbReference>
<dbReference type="PIRSF" id="PIRSF005384">
    <property type="entry name" value="RpiB_LacA_B"/>
    <property type="match status" value="1"/>
</dbReference>
<name>A0ABX6TE51_9SPHI</name>
<comment type="similarity">
    <text evidence="1">Belongs to the LacAB/RpiB family.</text>
</comment>
<dbReference type="EC" id="5.3.1.6" evidence="3"/>
<keyword evidence="2 3" id="KW-0413">Isomerase</keyword>
<dbReference type="Gene3D" id="3.40.1400.10">
    <property type="entry name" value="Sugar-phosphate isomerase, RpiB/LacA/LacB"/>
    <property type="match status" value="1"/>
</dbReference>
<dbReference type="PANTHER" id="PTHR30345:SF0">
    <property type="entry name" value="DNA DAMAGE-REPAIR_TOLERATION PROTEIN DRT102"/>
    <property type="match status" value="1"/>
</dbReference>